<dbReference type="RefSeq" id="WP_121195712.1">
    <property type="nucleotide sequence ID" value="NZ_RBKU01000001.1"/>
</dbReference>
<name>A0A495IU06_9SPHI</name>
<reference evidence="2 3" key="1">
    <citation type="submission" date="2018-10" db="EMBL/GenBank/DDBJ databases">
        <title>Genomic Encyclopedia of Archaeal and Bacterial Type Strains, Phase II (KMG-II): from individual species to whole genera.</title>
        <authorList>
            <person name="Goeker M."/>
        </authorList>
    </citation>
    <scope>NUCLEOTIDE SEQUENCE [LARGE SCALE GENOMIC DNA]</scope>
    <source>
        <strain evidence="2 3">DSM 18602</strain>
    </source>
</reference>
<evidence type="ECO:0000259" key="1">
    <source>
        <dbReference type="Pfam" id="PF08808"/>
    </source>
</evidence>
<sequence>MTIEPARVLKAIEKLEQIDPTHEFAYERAFLAFLSVRSLPAVVYPFHNELILYRTRPHDNDVLFEDISEITNPKPHLIKNFARCNRPFQSKFYCSEDRPTSFMELVNYWVSYKKPGDHLYATVGRWQISGDVPTLIVTSPDKELRTSDFDLYHGSHYDEIVKEFDKPTQEASHIFYRYLYDKFRKSAKNDPLVYIITAAYCNTVLALNEPGIAAVCYPSVPFGGQGINFAFNADFFAPERFQLTNVMRNRFKVYALPDNLLGFRENEAIDAKSIDLATGKIIW</sequence>
<dbReference type="AlphaFoldDB" id="A0A495IU06"/>
<gene>
    <name evidence="2" type="ORF">BDD43_0153</name>
</gene>
<dbReference type="OrthoDB" id="983161at2"/>
<accession>A0A495IU06</accession>
<organism evidence="2 3">
    <name type="scientific">Mucilaginibacter gracilis</name>
    <dbReference type="NCBI Taxonomy" id="423350"/>
    <lineage>
        <taxon>Bacteria</taxon>
        <taxon>Pseudomonadati</taxon>
        <taxon>Bacteroidota</taxon>
        <taxon>Sphingobacteriia</taxon>
        <taxon>Sphingobacteriales</taxon>
        <taxon>Sphingobacteriaceae</taxon>
        <taxon>Mucilaginibacter</taxon>
    </lineage>
</organism>
<proteinExistence type="predicted"/>
<evidence type="ECO:0000313" key="3">
    <source>
        <dbReference type="Proteomes" id="UP000268007"/>
    </source>
</evidence>
<protein>
    <submittedName>
        <fullName evidence="2">RES domain-containing protein</fullName>
    </submittedName>
</protein>
<dbReference type="Proteomes" id="UP000268007">
    <property type="component" value="Unassembled WGS sequence"/>
</dbReference>
<dbReference type="Pfam" id="PF08808">
    <property type="entry name" value="RES"/>
    <property type="match status" value="1"/>
</dbReference>
<comment type="caution">
    <text evidence="2">The sequence shown here is derived from an EMBL/GenBank/DDBJ whole genome shotgun (WGS) entry which is preliminary data.</text>
</comment>
<evidence type="ECO:0000313" key="2">
    <source>
        <dbReference type="EMBL" id="RKR80062.1"/>
    </source>
</evidence>
<dbReference type="EMBL" id="RBKU01000001">
    <property type="protein sequence ID" value="RKR80062.1"/>
    <property type="molecule type" value="Genomic_DNA"/>
</dbReference>
<feature type="domain" description="RES" evidence="1">
    <location>
        <begin position="52"/>
        <end position="233"/>
    </location>
</feature>
<dbReference type="InterPro" id="IPR014914">
    <property type="entry name" value="RES_dom"/>
</dbReference>
<keyword evidence="3" id="KW-1185">Reference proteome</keyword>